<dbReference type="InterPro" id="IPR015797">
    <property type="entry name" value="NUDIX_hydrolase-like_dom_sf"/>
</dbReference>
<name>A0A229NTX6_9BACL</name>
<sequence>MLFETFFHIMESSMKESNKGVGGTILSNKSMGAAAVILDSEGRILLVKHSYGKNNWDLPGGKSEADESAQGTAKREVLEEVGLSVEIGQLTGIYYDPNYDMHHFVFISTNDEDQKPEPSSPEILECGYYWIEDLPKPVSDFTYKRIQDALNPDRDGLFQTIGPRQWME</sequence>
<organism evidence="5 6">
    <name type="scientific">Paenibacillus herberti</name>
    <dbReference type="NCBI Taxonomy" id="1619309"/>
    <lineage>
        <taxon>Bacteria</taxon>
        <taxon>Bacillati</taxon>
        <taxon>Bacillota</taxon>
        <taxon>Bacilli</taxon>
        <taxon>Bacillales</taxon>
        <taxon>Paenibacillaceae</taxon>
        <taxon>Paenibacillus</taxon>
    </lineage>
</organism>
<comment type="caution">
    <text evidence="5">The sequence shown here is derived from an EMBL/GenBank/DDBJ whole genome shotgun (WGS) entry which is preliminary data.</text>
</comment>
<evidence type="ECO:0000256" key="3">
    <source>
        <dbReference type="RuleBase" id="RU003476"/>
    </source>
</evidence>
<dbReference type="AlphaFoldDB" id="A0A229NTX6"/>
<evidence type="ECO:0000313" key="6">
    <source>
        <dbReference type="Proteomes" id="UP000215145"/>
    </source>
</evidence>
<gene>
    <name evidence="5" type="ORF">CGZ75_19995</name>
</gene>
<dbReference type="SUPFAM" id="SSF55811">
    <property type="entry name" value="Nudix"/>
    <property type="match status" value="1"/>
</dbReference>
<dbReference type="InterPro" id="IPR020476">
    <property type="entry name" value="Nudix_hydrolase"/>
</dbReference>
<evidence type="ECO:0000256" key="2">
    <source>
        <dbReference type="ARBA" id="ARBA00022801"/>
    </source>
</evidence>
<evidence type="ECO:0000259" key="4">
    <source>
        <dbReference type="PROSITE" id="PS51462"/>
    </source>
</evidence>
<evidence type="ECO:0000313" key="5">
    <source>
        <dbReference type="EMBL" id="OXM13350.1"/>
    </source>
</evidence>
<comment type="similarity">
    <text evidence="3">Belongs to the Nudix hydrolase family.</text>
</comment>
<feature type="domain" description="Nudix hydrolase" evidence="4">
    <location>
        <begin position="28"/>
        <end position="151"/>
    </location>
</feature>
<dbReference type="InterPro" id="IPR000086">
    <property type="entry name" value="NUDIX_hydrolase_dom"/>
</dbReference>
<keyword evidence="2 3" id="KW-0378">Hydrolase</keyword>
<dbReference type="CDD" id="cd02883">
    <property type="entry name" value="NUDIX_Hydrolase"/>
    <property type="match status" value="1"/>
</dbReference>
<dbReference type="OrthoDB" id="9810648at2"/>
<dbReference type="PROSITE" id="PS00893">
    <property type="entry name" value="NUDIX_BOX"/>
    <property type="match status" value="1"/>
</dbReference>
<dbReference type="Gene3D" id="3.90.79.10">
    <property type="entry name" value="Nucleoside Triphosphate Pyrophosphohydrolase"/>
    <property type="match status" value="1"/>
</dbReference>
<reference evidence="5 6" key="1">
    <citation type="submission" date="2017-07" db="EMBL/GenBank/DDBJ databases">
        <title>Paenibacillus herberti R33 genome sequencing and assembly.</title>
        <authorList>
            <person name="Su W."/>
        </authorList>
    </citation>
    <scope>NUCLEOTIDE SEQUENCE [LARGE SCALE GENOMIC DNA]</scope>
    <source>
        <strain evidence="5 6">R33</strain>
    </source>
</reference>
<comment type="cofactor">
    <cofactor evidence="1">
        <name>Mg(2+)</name>
        <dbReference type="ChEBI" id="CHEBI:18420"/>
    </cofactor>
</comment>
<protein>
    <recommendedName>
        <fullName evidence="4">Nudix hydrolase domain-containing protein</fullName>
    </recommendedName>
</protein>
<dbReference type="PANTHER" id="PTHR43046:SF2">
    <property type="entry name" value="8-OXO-DGTP DIPHOSPHATASE-RELATED"/>
    <property type="match status" value="1"/>
</dbReference>
<evidence type="ECO:0000256" key="1">
    <source>
        <dbReference type="ARBA" id="ARBA00001946"/>
    </source>
</evidence>
<dbReference type="Pfam" id="PF00293">
    <property type="entry name" value="NUDIX"/>
    <property type="match status" value="1"/>
</dbReference>
<dbReference type="PANTHER" id="PTHR43046">
    <property type="entry name" value="GDP-MANNOSE MANNOSYL HYDROLASE"/>
    <property type="match status" value="1"/>
</dbReference>
<accession>A0A229NTX6</accession>
<dbReference type="PROSITE" id="PS51462">
    <property type="entry name" value="NUDIX"/>
    <property type="match status" value="1"/>
</dbReference>
<dbReference type="Proteomes" id="UP000215145">
    <property type="component" value="Unassembled WGS sequence"/>
</dbReference>
<dbReference type="EMBL" id="NMUQ01000003">
    <property type="protein sequence ID" value="OXM13350.1"/>
    <property type="molecule type" value="Genomic_DNA"/>
</dbReference>
<dbReference type="GO" id="GO:0016787">
    <property type="term" value="F:hydrolase activity"/>
    <property type="evidence" value="ECO:0007669"/>
    <property type="project" value="UniProtKB-KW"/>
</dbReference>
<keyword evidence="6" id="KW-1185">Reference proteome</keyword>
<dbReference type="PRINTS" id="PR00502">
    <property type="entry name" value="NUDIXFAMILY"/>
</dbReference>
<dbReference type="InterPro" id="IPR020084">
    <property type="entry name" value="NUDIX_hydrolase_CS"/>
</dbReference>
<proteinExistence type="inferred from homology"/>